<sequence length="137" mass="14481">MLAAPHRLRRRVDFAATIRGGRRAARGAVVVHYGFAAAAPPVPENPEPARSATTPASAEALPPPRAGFVVSKAVGGAVVRNLVKRRLRHLVRARIDALPRGAMLVVRALPAAAERSYTELGADLDGALARATSGRRR</sequence>
<evidence type="ECO:0000313" key="11">
    <source>
        <dbReference type="Proteomes" id="UP000635606"/>
    </source>
</evidence>
<dbReference type="Pfam" id="PF00825">
    <property type="entry name" value="Ribonuclease_P"/>
    <property type="match status" value="1"/>
</dbReference>
<dbReference type="GO" id="GO:0004526">
    <property type="term" value="F:ribonuclease P activity"/>
    <property type="evidence" value="ECO:0007669"/>
    <property type="project" value="UniProtKB-UniRule"/>
</dbReference>
<protein>
    <recommendedName>
        <fullName evidence="7 8">Ribonuclease P protein component</fullName>
        <shortName evidence="7">RNase P protein</shortName>
        <shortName evidence="7">RNaseP protein</shortName>
        <ecNumber evidence="7 8">3.1.26.5</ecNumber>
    </recommendedName>
    <alternativeName>
        <fullName evidence="7">Protein C5</fullName>
    </alternativeName>
</protein>
<name>A0A8J3ZLR9_9ACTN</name>
<dbReference type="PANTHER" id="PTHR33992">
    <property type="entry name" value="RIBONUCLEASE P PROTEIN COMPONENT"/>
    <property type="match status" value="1"/>
</dbReference>
<dbReference type="GO" id="GO:0001682">
    <property type="term" value="P:tRNA 5'-leader removal"/>
    <property type="evidence" value="ECO:0007669"/>
    <property type="project" value="UniProtKB-UniRule"/>
</dbReference>
<dbReference type="InterPro" id="IPR000100">
    <property type="entry name" value="RNase_P"/>
</dbReference>
<dbReference type="HAMAP" id="MF_00227">
    <property type="entry name" value="RNase_P"/>
    <property type="match status" value="1"/>
</dbReference>
<comment type="subunit">
    <text evidence="7">Consists of a catalytic RNA component (M1 or rnpB) and a protein subunit.</text>
</comment>
<dbReference type="EC" id="3.1.26.5" evidence="7 8"/>
<keyword evidence="6 7" id="KW-0694">RNA-binding</keyword>
<dbReference type="GO" id="GO:0030677">
    <property type="term" value="C:ribonuclease P complex"/>
    <property type="evidence" value="ECO:0007669"/>
    <property type="project" value="TreeGrafter"/>
</dbReference>
<evidence type="ECO:0000256" key="7">
    <source>
        <dbReference type="HAMAP-Rule" id="MF_00227"/>
    </source>
</evidence>
<proteinExistence type="inferred from homology"/>
<comment type="caution">
    <text evidence="10">The sequence shown here is derived from an EMBL/GenBank/DDBJ whole genome shotgun (WGS) entry which is preliminary data.</text>
</comment>
<dbReference type="SUPFAM" id="SSF54211">
    <property type="entry name" value="Ribosomal protein S5 domain 2-like"/>
    <property type="match status" value="1"/>
</dbReference>
<organism evidence="10 11">
    <name type="scientific">Virgisporangium ochraceum</name>
    <dbReference type="NCBI Taxonomy" id="65505"/>
    <lineage>
        <taxon>Bacteria</taxon>
        <taxon>Bacillati</taxon>
        <taxon>Actinomycetota</taxon>
        <taxon>Actinomycetes</taxon>
        <taxon>Micromonosporales</taxon>
        <taxon>Micromonosporaceae</taxon>
        <taxon>Virgisporangium</taxon>
    </lineage>
</organism>
<feature type="region of interest" description="Disordered" evidence="9">
    <location>
        <begin position="39"/>
        <end position="62"/>
    </location>
</feature>
<dbReference type="InterPro" id="IPR020568">
    <property type="entry name" value="Ribosomal_Su5_D2-typ_SF"/>
</dbReference>
<dbReference type="Proteomes" id="UP000635606">
    <property type="component" value="Unassembled WGS sequence"/>
</dbReference>
<comment type="function">
    <text evidence="1 7">RNaseP catalyzes the removal of the 5'-leader sequence from pre-tRNA to produce the mature 5'-terminus. It can also cleave other RNA substrates such as 4.5S RNA. The protein component plays an auxiliary but essential role in vivo by binding to the 5'-leader sequence and broadening the substrate specificity of the ribozyme.</text>
</comment>
<dbReference type="GO" id="GO:0000049">
    <property type="term" value="F:tRNA binding"/>
    <property type="evidence" value="ECO:0007669"/>
    <property type="project" value="UniProtKB-UniRule"/>
</dbReference>
<keyword evidence="2 7" id="KW-0819">tRNA processing</keyword>
<keyword evidence="3 7" id="KW-0540">Nuclease</keyword>
<accession>A0A8J3ZLR9</accession>
<dbReference type="InterPro" id="IPR014721">
    <property type="entry name" value="Ribsml_uS5_D2-typ_fold_subgr"/>
</dbReference>
<dbReference type="GO" id="GO:0042781">
    <property type="term" value="F:3'-tRNA processing endoribonuclease activity"/>
    <property type="evidence" value="ECO:0007669"/>
    <property type="project" value="TreeGrafter"/>
</dbReference>
<evidence type="ECO:0000256" key="2">
    <source>
        <dbReference type="ARBA" id="ARBA00022694"/>
    </source>
</evidence>
<gene>
    <name evidence="7 10" type="primary">rnpA</name>
    <name evidence="10" type="ORF">Voc01_011260</name>
</gene>
<evidence type="ECO:0000313" key="10">
    <source>
        <dbReference type="EMBL" id="GIJ66209.1"/>
    </source>
</evidence>
<dbReference type="Gene3D" id="3.30.230.10">
    <property type="match status" value="1"/>
</dbReference>
<dbReference type="PANTHER" id="PTHR33992:SF1">
    <property type="entry name" value="RIBONUCLEASE P PROTEIN COMPONENT"/>
    <property type="match status" value="1"/>
</dbReference>
<evidence type="ECO:0000256" key="4">
    <source>
        <dbReference type="ARBA" id="ARBA00022759"/>
    </source>
</evidence>
<dbReference type="NCBIfam" id="TIGR00188">
    <property type="entry name" value="rnpA"/>
    <property type="match status" value="1"/>
</dbReference>
<reference evidence="10" key="1">
    <citation type="submission" date="2021-01" db="EMBL/GenBank/DDBJ databases">
        <title>Whole genome shotgun sequence of Virgisporangium ochraceum NBRC 16418.</title>
        <authorList>
            <person name="Komaki H."/>
            <person name="Tamura T."/>
        </authorList>
    </citation>
    <scope>NUCLEOTIDE SEQUENCE</scope>
    <source>
        <strain evidence="10">NBRC 16418</strain>
    </source>
</reference>
<comment type="similarity">
    <text evidence="7">Belongs to the RnpA family.</text>
</comment>
<keyword evidence="11" id="KW-1185">Reference proteome</keyword>
<comment type="catalytic activity">
    <reaction evidence="7">
        <text>Endonucleolytic cleavage of RNA, removing 5'-extranucleotides from tRNA precursor.</text>
        <dbReference type="EC" id="3.1.26.5"/>
    </reaction>
</comment>
<evidence type="ECO:0000256" key="5">
    <source>
        <dbReference type="ARBA" id="ARBA00022801"/>
    </source>
</evidence>
<dbReference type="PROSITE" id="PS00648">
    <property type="entry name" value="RIBONUCLEASE_P"/>
    <property type="match status" value="1"/>
</dbReference>
<dbReference type="AlphaFoldDB" id="A0A8J3ZLR9"/>
<evidence type="ECO:0000256" key="6">
    <source>
        <dbReference type="ARBA" id="ARBA00022884"/>
    </source>
</evidence>
<evidence type="ECO:0000256" key="8">
    <source>
        <dbReference type="NCBIfam" id="TIGR00188"/>
    </source>
</evidence>
<keyword evidence="4 7" id="KW-0255">Endonuclease</keyword>
<dbReference type="RefSeq" id="WP_203926198.1">
    <property type="nucleotide sequence ID" value="NZ_BOPH01000017.1"/>
</dbReference>
<evidence type="ECO:0000256" key="3">
    <source>
        <dbReference type="ARBA" id="ARBA00022722"/>
    </source>
</evidence>
<keyword evidence="5 7" id="KW-0378">Hydrolase</keyword>
<dbReference type="InterPro" id="IPR020539">
    <property type="entry name" value="RNase_P_CS"/>
</dbReference>
<evidence type="ECO:0000256" key="9">
    <source>
        <dbReference type="SAM" id="MobiDB-lite"/>
    </source>
</evidence>
<evidence type="ECO:0000256" key="1">
    <source>
        <dbReference type="ARBA" id="ARBA00002663"/>
    </source>
</evidence>
<dbReference type="EMBL" id="BOPH01000017">
    <property type="protein sequence ID" value="GIJ66209.1"/>
    <property type="molecule type" value="Genomic_DNA"/>
</dbReference>